<proteinExistence type="inferred from homology"/>
<dbReference type="PROSITE" id="PS00138">
    <property type="entry name" value="SUBTILASE_SER"/>
    <property type="match status" value="1"/>
</dbReference>
<protein>
    <submittedName>
        <fullName evidence="7">S8 family serine peptidase</fullName>
    </submittedName>
</protein>
<dbReference type="SUPFAM" id="SSF52743">
    <property type="entry name" value="Subtilisin-like"/>
    <property type="match status" value="1"/>
</dbReference>
<dbReference type="EMBL" id="JBHSOF010000041">
    <property type="protein sequence ID" value="MFC5666534.1"/>
    <property type="molecule type" value="Genomic_DNA"/>
</dbReference>
<keyword evidence="8" id="KW-1185">Reference proteome</keyword>
<dbReference type="RefSeq" id="WP_380228249.1">
    <property type="nucleotide sequence ID" value="NZ_JBHSOF010000041.1"/>
</dbReference>
<organism evidence="7 8">
    <name type="scientific">Kitasatospora misakiensis</name>
    <dbReference type="NCBI Taxonomy" id="67330"/>
    <lineage>
        <taxon>Bacteria</taxon>
        <taxon>Bacillati</taxon>
        <taxon>Actinomycetota</taxon>
        <taxon>Actinomycetes</taxon>
        <taxon>Kitasatosporales</taxon>
        <taxon>Streptomycetaceae</taxon>
        <taxon>Kitasatospora</taxon>
    </lineage>
</organism>
<dbReference type="InterPro" id="IPR000209">
    <property type="entry name" value="Peptidase_S8/S53_dom"/>
</dbReference>
<dbReference type="InterPro" id="IPR050131">
    <property type="entry name" value="Peptidase_S8_subtilisin-like"/>
</dbReference>
<comment type="caution">
    <text evidence="7">The sequence shown here is derived from an EMBL/GenBank/DDBJ whole genome shotgun (WGS) entry which is preliminary data.</text>
</comment>
<dbReference type="PROSITE" id="PS51892">
    <property type="entry name" value="SUBTILASE"/>
    <property type="match status" value="1"/>
</dbReference>
<feature type="domain" description="Peptidase S8/S53" evidence="6">
    <location>
        <begin position="39"/>
        <end position="279"/>
    </location>
</feature>
<evidence type="ECO:0000259" key="6">
    <source>
        <dbReference type="Pfam" id="PF00082"/>
    </source>
</evidence>
<name>A0ABW0XB47_9ACTN</name>
<sequence length="304" mass="30529">MWSHNPGFEAASAGPVADTPLGLVGLTALMARSSGRADIGVGLIDGPVALGHPALAAELVREVPAGPPPGCRDTAGASCRHGTFVAGILAGRRGSQVPGICPDCTLLVRPVFGETEPGPGLMPTATPEELAEALLATVESGARVVNVSADLRWSSVRERNALTEALDHALRRGVIVVAAAGNQGAVGGSALTRHPAVLPVAACDVRGRPLGYSNLGASIGRHGVRAPGEGVAGLTTGRPDPISGTSVAAPLVTGTVALLWSLRPAAGAAAVRDAVLNAAPWHRAVVPPLLDAWGAYLRVTAGNP</sequence>
<evidence type="ECO:0000256" key="4">
    <source>
        <dbReference type="ARBA" id="ARBA00022825"/>
    </source>
</evidence>
<dbReference type="Pfam" id="PF00082">
    <property type="entry name" value="Peptidase_S8"/>
    <property type="match status" value="1"/>
</dbReference>
<keyword evidence="2 5" id="KW-0645">Protease</keyword>
<accession>A0ABW0XB47</accession>
<evidence type="ECO:0000256" key="5">
    <source>
        <dbReference type="PROSITE-ProRule" id="PRU01240"/>
    </source>
</evidence>
<dbReference type="Gene3D" id="3.40.50.200">
    <property type="entry name" value="Peptidase S8/S53 domain"/>
    <property type="match status" value="1"/>
</dbReference>
<dbReference type="PANTHER" id="PTHR43806:SF11">
    <property type="entry name" value="CEREVISIN-RELATED"/>
    <property type="match status" value="1"/>
</dbReference>
<evidence type="ECO:0000256" key="1">
    <source>
        <dbReference type="ARBA" id="ARBA00011073"/>
    </source>
</evidence>
<keyword evidence="3 5" id="KW-0378">Hydrolase</keyword>
<dbReference type="InterPro" id="IPR036852">
    <property type="entry name" value="Peptidase_S8/S53_dom_sf"/>
</dbReference>
<dbReference type="InterPro" id="IPR023828">
    <property type="entry name" value="Peptidase_S8_Ser-AS"/>
</dbReference>
<feature type="active site" description="Charge relay system" evidence="5">
    <location>
        <position position="246"/>
    </location>
</feature>
<dbReference type="InterPro" id="IPR022398">
    <property type="entry name" value="Peptidase_S8_His-AS"/>
</dbReference>
<dbReference type="PROSITE" id="PS00137">
    <property type="entry name" value="SUBTILASE_HIS"/>
    <property type="match status" value="1"/>
</dbReference>
<dbReference type="PANTHER" id="PTHR43806">
    <property type="entry name" value="PEPTIDASE S8"/>
    <property type="match status" value="1"/>
</dbReference>
<dbReference type="PRINTS" id="PR00723">
    <property type="entry name" value="SUBTILISIN"/>
</dbReference>
<evidence type="ECO:0000313" key="7">
    <source>
        <dbReference type="EMBL" id="MFC5666534.1"/>
    </source>
</evidence>
<evidence type="ECO:0000256" key="2">
    <source>
        <dbReference type="ARBA" id="ARBA00022670"/>
    </source>
</evidence>
<evidence type="ECO:0000313" key="8">
    <source>
        <dbReference type="Proteomes" id="UP001595975"/>
    </source>
</evidence>
<evidence type="ECO:0000256" key="3">
    <source>
        <dbReference type="ARBA" id="ARBA00022801"/>
    </source>
</evidence>
<comment type="similarity">
    <text evidence="1 5">Belongs to the peptidase S8 family.</text>
</comment>
<feature type="active site" description="Charge relay system" evidence="5">
    <location>
        <position position="81"/>
    </location>
</feature>
<dbReference type="Proteomes" id="UP001595975">
    <property type="component" value="Unassembled WGS sequence"/>
</dbReference>
<dbReference type="InterPro" id="IPR015500">
    <property type="entry name" value="Peptidase_S8_subtilisin-rel"/>
</dbReference>
<keyword evidence="4 5" id="KW-0720">Serine protease</keyword>
<gene>
    <name evidence="7" type="ORF">ACFP3U_26645</name>
</gene>
<reference evidence="8" key="1">
    <citation type="journal article" date="2019" name="Int. J. Syst. Evol. Microbiol.">
        <title>The Global Catalogue of Microorganisms (GCM) 10K type strain sequencing project: providing services to taxonomists for standard genome sequencing and annotation.</title>
        <authorList>
            <consortium name="The Broad Institute Genomics Platform"/>
            <consortium name="The Broad Institute Genome Sequencing Center for Infectious Disease"/>
            <person name="Wu L."/>
            <person name="Ma J."/>
        </authorList>
    </citation>
    <scope>NUCLEOTIDE SEQUENCE [LARGE SCALE GENOMIC DNA]</scope>
    <source>
        <strain evidence="8">CGMCC 4.1437</strain>
    </source>
</reference>
<feature type="active site" description="Charge relay system" evidence="5">
    <location>
        <position position="45"/>
    </location>
</feature>